<reference evidence="2" key="1">
    <citation type="submission" date="2021-02" db="EMBL/GenBank/DDBJ databases">
        <authorList>
            <person name="Nieuwenhuis M."/>
            <person name="Van De Peppel L.J.J."/>
        </authorList>
    </citation>
    <scope>NUCLEOTIDE SEQUENCE</scope>
    <source>
        <strain evidence="2">D49</strain>
    </source>
</reference>
<protein>
    <submittedName>
        <fullName evidence="2">Uncharacterized protein</fullName>
    </submittedName>
</protein>
<dbReference type="EMBL" id="JABCKI010005807">
    <property type="protein sequence ID" value="KAG5637729.1"/>
    <property type="molecule type" value="Genomic_DNA"/>
</dbReference>
<organism evidence="2 3">
    <name type="scientific">Sphagnurus paluster</name>
    <dbReference type="NCBI Taxonomy" id="117069"/>
    <lineage>
        <taxon>Eukaryota</taxon>
        <taxon>Fungi</taxon>
        <taxon>Dikarya</taxon>
        <taxon>Basidiomycota</taxon>
        <taxon>Agaricomycotina</taxon>
        <taxon>Agaricomycetes</taxon>
        <taxon>Agaricomycetidae</taxon>
        <taxon>Agaricales</taxon>
        <taxon>Tricholomatineae</taxon>
        <taxon>Lyophyllaceae</taxon>
        <taxon>Sphagnurus</taxon>
    </lineage>
</organism>
<sequence>MFAINQGSGIAVDMDLCDLLHAMQLSTEKTTEEGGVPDAQMHDPSPSYSTGVSPVSSNSSRRSSYGSSESGSASGSASYGCGYLQALQEQLDNYSTTSGEYLEAIFTHREILAAFPAAHRECARGFSDMAGMLEHRAWRADREADAEAVAAFRHEAWSIAISM</sequence>
<dbReference type="OrthoDB" id="2651020at2759"/>
<reference evidence="2" key="2">
    <citation type="submission" date="2021-10" db="EMBL/GenBank/DDBJ databases">
        <title>Phylogenomics reveals ancestral predisposition of the termite-cultivated fungus Termitomyces towards a domesticated lifestyle.</title>
        <authorList>
            <person name="Auxier B."/>
            <person name="Grum-Grzhimaylo A."/>
            <person name="Cardenas M.E."/>
            <person name="Lodge J.D."/>
            <person name="Laessoe T."/>
            <person name="Pedersen O."/>
            <person name="Smith M.E."/>
            <person name="Kuyper T.W."/>
            <person name="Franco-Molano E.A."/>
            <person name="Baroni T.J."/>
            <person name="Aanen D.K."/>
        </authorList>
    </citation>
    <scope>NUCLEOTIDE SEQUENCE</scope>
    <source>
        <strain evidence="2">D49</strain>
    </source>
</reference>
<gene>
    <name evidence="2" type="ORF">H0H81_003439</name>
</gene>
<dbReference type="AlphaFoldDB" id="A0A9P7FV93"/>
<proteinExistence type="predicted"/>
<dbReference type="Proteomes" id="UP000717328">
    <property type="component" value="Unassembled WGS sequence"/>
</dbReference>
<keyword evidence="3" id="KW-1185">Reference proteome</keyword>
<accession>A0A9P7FV93</accession>
<name>A0A9P7FV93_9AGAR</name>
<evidence type="ECO:0000313" key="2">
    <source>
        <dbReference type="EMBL" id="KAG5637729.1"/>
    </source>
</evidence>
<evidence type="ECO:0000313" key="3">
    <source>
        <dbReference type="Proteomes" id="UP000717328"/>
    </source>
</evidence>
<feature type="region of interest" description="Disordered" evidence="1">
    <location>
        <begin position="29"/>
        <end position="78"/>
    </location>
</feature>
<comment type="caution">
    <text evidence="2">The sequence shown here is derived from an EMBL/GenBank/DDBJ whole genome shotgun (WGS) entry which is preliminary data.</text>
</comment>
<evidence type="ECO:0000256" key="1">
    <source>
        <dbReference type="SAM" id="MobiDB-lite"/>
    </source>
</evidence>
<feature type="compositionally biased region" description="Low complexity" evidence="1">
    <location>
        <begin position="45"/>
        <end position="78"/>
    </location>
</feature>